<dbReference type="SUPFAM" id="SSF53383">
    <property type="entry name" value="PLP-dependent transferases"/>
    <property type="match status" value="1"/>
</dbReference>
<dbReference type="InterPro" id="IPR004839">
    <property type="entry name" value="Aminotransferase_I/II_large"/>
</dbReference>
<protein>
    <recommendedName>
        <fullName evidence="6">Aminotransferase</fullName>
        <ecNumber evidence="6">2.6.1.-</ecNumber>
    </recommendedName>
</protein>
<evidence type="ECO:0000256" key="1">
    <source>
        <dbReference type="ARBA" id="ARBA00001933"/>
    </source>
</evidence>
<feature type="domain" description="Aminotransferase class I/classII large" evidence="7">
    <location>
        <begin position="29"/>
        <end position="370"/>
    </location>
</feature>
<accession>A0A1T5JBZ1</accession>
<reference evidence="8 9" key="1">
    <citation type="submission" date="2017-02" db="EMBL/GenBank/DDBJ databases">
        <authorList>
            <person name="Peterson S.W."/>
        </authorList>
    </citation>
    <scope>NUCLEOTIDE SEQUENCE [LARGE SCALE GENOMIC DNA]</scope>
    <source>
        <strain evidence="8 9">VKM Ac-2059</strain>
    </source>
</reference>
<dbReference type="Gene3D" id="3.90.1150.10">
    <property type="entry name" value="Aspartate Aminotransferase, domain 1"/>
    <property type="match status" value="1"/>
</dbReference>
<proteinExistence type="inferred from homology"/>
<comment type="cofactor">
    <cofactor evidence="1 6">
        <name>pyridoxal 5'-phosphate</name>
        <dbReference type="ChEBI" id="CHEBI:597326"/>
    </cofactor>
</comment>
<keyword evidence="5" id="KW-0663">Pyridoxal phosphate</keyword>
<dbReference type="Pfam" id="PF00155">
    <property type="entry name" value="Aminotran_1_2"/>
    <property type="match status" value="1"/>
</dbReference>
<dbReference type="AlphaFoldDB" id="A0A1T5JBZ1"/>
<organism evidence="8 9">
    <name type="scientific">Okibacterium fritillariae</name>
    <dbReference type="NCBI Taxonomy" id="123320"/>
    <lineage>
        <taxon>Bacteria</taxon>
        <taxon>Bacillati</taxon>
        <taxon>Actinomycetota</taxon>
        <taxon>Actinomycetes</taxon>
        <taxon>Micrococcales</taxon>
        <taxon>Microbacteriaceae</taxon>
        <taxon>Okibacterium</taxon>
    </lineage>
</organism>
<dbReference type="EC" id="2.6.1.-" evidence="6"/>
<evidence type="ECO:0000259" key="7">
    <source>
        <dbReference type="Pfam" id="PF00155"/>
    </source>
</evidence>
<dbReference type="GO" id="GO:0008483">
    <property type="term" value="F:transaminase activity"/>
    <property type="evidence" value="ECO:0007669"/>
    <property type="project" value="UniProtKB-KW"/>
</dbReference>
<evidence type="ECO:0000256" key="4">
    <source>
        <dbReference type="ARBA" id="ARBA00022679"/>
    </source>
</evidence>
<dbReference type="PANTHER" id="PTHR46383:SF1">
    <property type="entry name" value="ASPARTATE AMINOTRANSFERASE"/>
    <property type="match status" value="1"/>
</dbReference>
<keyword evidence="3 6" id="KW-0032">Aminotransferase</keyword>
<dbReference type="RefSeq" id="WP_079727442.1">
    <property type="nucleotide sequence ID" value="NZ_FUZP01000001.1"/>
</dbReference>
<dbReference type="GO" id="GO:0030170">
    <property type="term" value="F:pyridoxal phosphate binding"/>
    <property type="evidence" value="ECO:0007669"/>
    <property type="project" value="InterPro"/>
</dbReference>
<evidence type="ECO:0000256" key="3">
    <source>
        <dbReference type="ARBA" id="ARBA00022576"/>
    </source>
</evidence>
<dbReference type="PRINTS" id="PR00753">
    <property type="entry name" value="ACCSYNTHASE"/>
</dbReference>
<name>A0A1T5JBZ1_9MICO</name>
<dbReference type="STRING" id="123320.SAMN06309945_1403"/>
<evidence type="ECO:0000256" key="2">
    <source>
        <dbReference type="ARBA" id="ARBA00007441"/>
    </source>
</evidence>
<sequence>MPELASHIALVPPSGIRGLFEIALTLDDVNLLAVGEPDVPVAPHIIEAAQQAWGRDETNYTANGGLPELRDAIVAKLARDNDVHVEREQVWVTIGATQALFQAMGLILDPGDEILVPDPGYTTFSMNARMLGAVPVAYPLSAERDFQPDLAALETLITPETKAIIVNSPSNPLGTVLPADVVDDILALAQRHGLWVISDEVYERFVYDEPHISLASRDTDDRVLSVFSLSKTYALTGIRVGYLVTTPGLAAVMRTLQEAMISCVSTPAQRAAIAAITGPQDAVDDAKRHYRDNLRAATDLLDRRGIRYLEPRGAFYLWADVSHATHGDVASWAERFLLQERVAVAPGSAFGRSGEGWIRICVATGRDRLLQGLEKLPAPAS</sequence>
<dbReference type="OrthoDB" id="9763453at2"/>
<dbReference type="CDD" id="cd00609">
    <property type="entry name" value="AAT_like"/>
    <property type="match status" value="1"/>
</dbReference>
<evidence type="ECO:0000313" key="9">
    <source>
        <dbReference type="Proteomes" id="UP000190857"/>
    </source>
</evidence>
<evidence type="ECO:0000256" key="5">
    <source>
        <dbReference type="ARBA" id="ARBA00022898"/>
    </source>
</evidence>
<keyword evidence="4 6" id="KW-0808">Transferase</keyword>
<comment type="similarity">
    <text evidence="2 6">Belongs to the class-I pyridoxal-phosphate-dependent aminotransferase family.</text>
</comment>
<dbReference type="Proteomes" id="UP000190857">
    <property type="component" value="Unassembled WGS sequence"/>
</dbReference>
<dbReference type="EMBL" id="FUZP01000001">
    <property type="protein sequence ID" value="SKC48792.1"/>
    <property type="molecule type" value="Genomic_DNA"/>
</dbReference>
<dbReference type="PROSITE" id="PS00105">
    <property type="entry name" value="AA_TRANSFER_CLASS_1"/>
    <property type="match status" value="1"/>
</dbReference>
<dbReference type="InterPro" id="IPR015422">
    <property type="entry name" value="PyrdxlP-dep_Trfase_small"/>
</dbReference>
<dbReference type="InterPro" id="IPR004838">
    <property type="entry name" value="NHTrfase_class1_PyrdxlP-BS"/>
</dbReference>
<dbReference type="GO" id="GO:0006520">
    <property type="term" value="P:amino acid metabolic process"/>
    <property type="evidence" value="ECO:0007669"/>
    <property type="project" value="InterPro"/>
</dbReference>
<gene>
    <name evidence="8" type="ORF">SAMN06309945_1403</name>
</gene>
<dbReference type="InterPro" id="IPR015421">
    <property type="entry name" value="PyrdxlP-dep_Trfase_major"/>
</dbReference>
<dbReference type="Gene3D" id="3.40.640.10">
    <property type="entry name" value="Type I PLP-dependent aspartate aminotransferase-like (Major domain)"/>
    <property type="match status" value="1"/>
</dbReference>
<keyword evidence="9" id="KW-1185">Reference proteome</keyword>
<dbReference type="InterPro" id="IPR050596">
    <property type="entry name" value="AspAT/PAT-like"/>
</dbReference>
<dbReference type="InterPro" id="IPR015424">
    <property type="entry name" value="PyrdxlP-dep_Trfase"/>
</dbReference>
<evidence type="ECO:0000256" key="6">
    <source>
        <dbReference type="RuleBase" id="RU000481"/>
    </source>
</evidence>
<evidence type="ECO:0000313" key="8">
    <source>
        <dbReference type="EMBL" id="SKC48792.1"/>
    </source>
</evidence>
<dbReference type="PANTHER" id="PTHR46383">
    <property type="entry name" value="ASPARTATE AMINOTRANSFERASE"/>
    <property type="match status" value="1"/>
</dbReference>